<proteinExistence type="predicted"/>
<comment type="caution">
    <text evidence="3">The sequence shown here is derived from an EMBL/GenBank/DDBJ whole genome shotgun (WGS) entry which is preliminary data.</text>
</comment>
<protein>
    <submittedName>
        <fullName evidence="3">Uncharacterized protein</fullName>
    </submittedName>
</protein>
<evidence type="ECO:0000313" key="4">
    <source>
        <dbReference type="Proteomes" id="UP000650467"/>
    </source>
</evidence>
<gene>
    <name evidence="3" type="ORF">HXX76_013441</name>
</gene>
<feature type="transmembrane region" description="Helical" evidence="2">
    <location>
        <begin position="574"/>
        <end position="596"/>
    </location>
</feature>
<name>A0A835VUN2_CHLIN</name>
<accession>A0A835VUN2</accession>
<feature type="compositionally biased region" description="Gly residues" evidence="1">
    <location>
        <begin position="75"/>
        <end position="91"/>
    </location>
</feature>
<keyword evidence="4" id="KW-1185">Reference proteome</keyword>
<sequence length="644" mass="65447">MDFRDELPGMPGILDHRLPTADFNGEPMQARRMSMPGEMPGLGHGPSFSFPALNPHAMPPPPGASSGPHQRQFSGVGGGGGIGSPGGGYGHGYSSPGGPASAEPGGGGAPSRLAWTTSAPAAGIEAAMAAAEAAAAAAAGAYPRGSGGGGYGHGLLGHGHGHGHGLGHGHSYRSSPGGAGVGGGGSGGGRSGSRLGSPATSIGGGLGSAGIMSGGGGGGGGLGSRFSAGGYGGGLSLGGLGGLAGAGGSGAFGGPLSPHMLSPRHPLSRGNTPLQSGLPTPRSSMNGSVFGSPSDYGGASGGVTGGGGGGCLSDTASTRALGKALSGVERGLDTPLWVRRLRLVGRLLLAALFANLLAQELGEWRTLKGYGWREWYDLSWVADEIPPLPALLSGLALMALMAGVYTSLAAGWLAARLAVQCFELWEEIIAVLQEQTSNLLPVKELAVVGTVIVFIGHTYYVPDWVRDWARGGGAKAKGKGKAKGLMYTQQWRPGQQLIMLAGRLLVAPLFISICALQYYDITSSAEGLSRWKARLLAPRHWLPPGDSSTNNWLPAQAAAYVLLVTGISNKRVPALLAALLVAEAFTCWRFWASVWLSKHYVCYLRRHFTANLAIAGGLLLNLPQGRHDAGSGREAPELVGKKRT</sequence>
<evidence type="ECO:0000313" key="3">
    <source>
        <dbReference type="EMBL" id="KAG2425816.1"/>
    </source>
</evidence>
<dbReference type="PANTHER" id="PTHR40903">
    <property type="entry name" value="GLYCINE-RICH CELL WALL STRUCTURAL PROTEIN 1-LIKE"/>
    <property type="match status" value="1"/>
</dbReference>
<feature type="region of interest" description="Disordered" evidence="1">
    <location>
        <begin position="47"/>
        <end position="114"/>
    </location>
</feature>
<keyword evidence="2" id="KW-0472">Membrane</keyword>
<keyword evidence="2" id="KW-1133">Transmembrane helix</keyword>
<feature type="region of interest" description="Disordered" evidence="1">
    <location>
        <begin position="1"/>
        <end position="23"/>
    </location>
</feature>
<reference evidence="3" key="1">
    <citation type="journal article" date="2020" name="bioRxiv">
        <title>Comparative genomics of Chlamydomonas.</title>
        <authorList>
            <person name="Craig R.J."/>
            <person name="Hasan A.R."/>
            <person name="Ness R.W."/>
            <person name="Keightley P.D."/>
        </authorList>
    </citation>
    <scope>NUCLEOTIDE SEQUENCE</scope>
    <source>
        <strain evidence="3">SAG 7.73</strain>
    </source>
</reference>
<feature type="region of interest" description="Disordered" evidence="1">
    <location>
        <begin position="161"/>
        <end position="201"/>
    </location>
</feature>
<evidence type="ECO:0000256" key="1">
    <source>
        <dbReference type="SAM" id="MobiDB-lite"/>
    </source>
</evidence>
<dbReference type="OrthoDB" id="544255at2759"/>
<feature type="compositionally biased region" description="Gly residues" evidence="1">
    <location>
        <begin position="177"/>
        <end position="191"/>
    </location>
</feature>
<feature type="compositionally biased region" description="Polar residues" evidence="1">
    <location>
        <begin position="269"/>
        <end position="291"/>
    </location>
</feature>
<dbReference type="AlphaFoldDB" id="A0A835VUN2"/>
<feature type="compositionally biased region" description="Low complexity" evidence="1">
    <location>
        <begin position="92"/>
        <end position="103"/>
    </location>
</feature>
<dbReference type="EMBL" id="JAEHOC010000052">
    <property type="protein sequence ID" value="KAG2425816.1"/>
    <property type="molecule type" value="Genomic_DNA"/>
</dbReference>
<dbReference type="PANTHER" id="PTHR40903:SF1">
    <property type="entry name" value="HYPHALLY REGULATED CELL WALL PROTEIN 3"/>
    <property type="match status" value="1"/>
</dbReference>
<dbReference type="Proteomes" id="UP000650467">
    <property type="component" value="Unassembled WGS sequence"/>
</dbReference>
<evidence type="ECO:0000256" key="2">
    <source>
        <dbReference type="SAM" id="Phobius"/>
    </source>
</evidence>
<feature type="compositionally biased region" description="Basic residues" evidence="1">
    <location>
        <begin position="161"/>
        <end position="171"/>
    </location>
</feature>
<organism evidence="3 4">
    <name type="scientific">Chlamydomonas incerta</name>
    <dbReference type="NCBI Taxonomy" id="51695"/>
    <lineage>
        <taxon>Eukaryota</taxon>
        <taxon>Viridiplantae</taxon>
        <taxon>Chlorophyta</taxon>
        <taxon>core chlorophytes</taxon>
        <taxon>Chlorophyceae</taxon>
        <taxon>CS clade</taxon>
        <taxon>Chlamydomonadales</taxon>
        <taxon>Chlamydomonadaceae</taxon>
        <taxon>Chlamydomonas</taxon>
    </lineage>
</organism>
<feature type="region of interest" description="Disordered" evidence="1">
    <location>
        <begin position="255"/>
        <end position="291"/>
    </location>
</feature>
<feature type="transmembrane region" description="Helical" evidence="2">
    <location>
        <begin position="390"/>
        <end position="415"/>
    </location>
</feature>
<keyword evidence="2" id="KW-0812">Transmembrane</keyword>
<feature type="transmembrane region" description="Helical" evidence="2">
    <location>
        <begin position="497"/>
        <end position="519"/>
    </location>
</feature>